<organism evidence="1 2">
    <name type="scientific">Clitoria ternatea</name>
    <name type="common">Butterfly pea</name>
    <dbReference type="NCBI Taxonomy" id="43366"/>
    <lineage>
        <taxon>Eukaryota</taxon>
        <taxon>Viridiplantae</taxon>
        <taxon>Streptophyta</taxon>
        <taxon>Embryophyta</taxon>
        <taxon>Tracheophyta</taxon>
        <taxon>Spermatophyta</taxon>
        <taxon>Magnoliopsida</taxon>
        <taxon>eudicotyledons</taxon>
        <taxon>Gunneridae</taxon>
        <taxon>Pentapetalae</taxon>
        <taxon>rosids</taxon>
        <taxon>fabids</taxon>
        <taxon>Fabales</taxon>
        <taxon>Fabaceae</taxon>
        <taxon>Papilionoideae</taxon>
        <taxon>50 kb inversion clade</taxon>
        <taxon>NPAAA clade</taxon>
        <taxon>indigoferoid/millettioid clade</taxon>
        <taxon>Phaseoleae</taxon>
        <taxon>Clitoria</taxon>
    </lineage>
</organism>
<gene>
    <name evidence="1" type="ORF">RJT34_21967</name>
</gene>
<dbReference type="EMBL" id="JAYKXN010000005">
    <property type="protein sequence ID" value="KAK7286748.1"/>
    <property type="molecule type" value="Genomic_DNA"/>
</dbReference>
<proteinExistence type="predicted"/>
<comment type="caution">
    <text evidence="1">The sequence shown here is derived from an EMBL/GenBank/DDBJ whole genome shotgun (WGS) entry which is preliminary data.</text>
</comment>
<name>A0AAN9IUV1_CLITE</name>
<accession>A0AAN9IUV1</accession>
<dbReference type="Proteomes" id="UP001359559">
    <property type="component" value="Unassembled WGS sequence"/>
</dbReference>
<protein>
    <submittedName>
        <fullName evidence="1">Uncharacterized protein</fullName>
    </submittedName>
</protein>
<reference evidence="1 2" key="1">
    <citation type="submission" date="2024-01" db="EMBL/GenBank/DDBJ databases">
        <title>The genomes of 5 underutilized Papilionoideae crops provide insights into root nodulation and disease resistance.</title>
        <authorList>
            <person name="Yuan L."/>
        </authorList>
    </citation>
    <scope>NUCLEOTIDE SEQUENCE [LARGE SCALE GENOMIC DNA]</scope>
    <source>
        <strain evidence="1">LY-2023</strain>
        <tissue evidence="1">Leaf</tissue>
    </source>
</reference>
<evidence type="ECO:0000313" key="2">
    <source>
        <dbReference type="Proteomes" id="UP001359559"/>
    </source>
</evidence>
<evidence type="ECO:0000313" key="1">
    <source>
        <dbReference type="EMBL" id="KAK7286748.1"/>
    </source>
</evidence>
<keyword evidence="2" id="KW-1185">Reference proteome</keyword>
<sequence>MLIQTNIITILLNVCHELFHCPLQLVILFRFLNHWDISIPSYTYPFSLPPSASHRIIIKYKTHIFLY</sequence>
<dbReference type="AlphaFoldDB" id="A0AAN9IUV1"/>